<dbReference type="PANTHER" id="PTHR43101">
    <property type="entry name" value="BETA-FRUCTOSIDASE"/>
    <property type="match status" value="1"/>
</dbReference>
<organism evidence="6 7">
    <name type="scientific">Kineococcus endophyticus</name>
    <dbReference type="NCBI Taxonomy" id="1181883"/>
    <lineage>
        <taxon>Bacteria</taxon>
        <taxon>Bacillati</taxon>
        <taxon>Actinomycetota</taxon>
        <taxon>Actinomycetes</taxon>
        <taxon>Kineosporiales</taxon>
        <taxon>Kineosporiaceae</taxon>
        <taxon>Kineococcus</taxon>
    </lineage>
</organism>
<evidence type="ECO:0000259" key="5">
    <source>
        <dbReference type="Pfam" id="PF00251"/>
    </source>
</evidence>
<keyword evidence="4" id="KW-0326">Glycosidase</keyword>
<dbReference type="SUPFAM" id="SSF75005">
    <property type="entry name" value="Arabinanase/levansucrase/invertase"/>
    <property type="match status" value="1"/>
</dbReference>
<protein>
    <recommendedName>
        <fullName evidence="2">beta-fructofuranosidase</fullName>
        <ecNumber evidence="2">3.2.1.26</ecNumber>
    </recommendedName>
</protein>
<comment type="caution">
    <text evidence="6">The sequence shown here is derived from an EMBL/GenBank/DDBJ whole genome shotgun (WGS) entry which is preliminary data.</text>
</comment>
<evidence type="ECO:0000256" key="1">
    <source>
        <dbReference type="ARBA" id="ARBA00009902"/>
    </source>
</evidence>
<feature type="domain" description="Glycosyl hydrolase family 32 N-terminal" evidence="5">
    <location>
        <begin position="25"/>
        <end position="324"/>
    </location>
</feature>
<dbReference type="Gene3D" id="2.115.10.20">
    <property type="entry name" value="Glycosyl hydrolase domain, family 43"/>
    <property type="match status" value="1"/>
</dbReference>
<comment type="similarity">
    <text evidence="1">Belongs to the glycosyl hydrolase 32 family.</text>
</comment>
<accession>A0ABV3P0S2</accession>
<dbReference type="PANTHER" id="PTHR43101:SF1">
    <property type="entry name" value="BETA-FRUCTOSIDASE"/>
    <property type="match status" value="1"/>
</dbReference>
<dbReference type="CDD" id="cd08996">
    <property type="entry name" value="GH32_FFase"/>
    <property type="match status" value="1"/>
</dbReference>
<proteinExistence type="inferred from homology"/>
<evidence type="ECO:0000256" key="3">
    <source>
        <dbReference type="ARBA" id="ARBA00022801"/>
    </source>
</evidence>
<dbReference type="GO" id="GO:0016787">
    <property type="term" value="F:hydrolase activity"/>
    <property type="evidence" value="ECO:0007669"/>
    <property type="project" value="UniProtKB-KW"/>
</dbReference>
<evidence type="ECO:0000313" key="7">
    <source>
        <dbReference type="Proteomes" id="UP001555826"/>
    </source>
</evidence>
<name>A0ABV3P0S2_9ACTN</name>
<dbReference type="Pfam" id="PF00251">
    <property type="entry name" value="Glyco_hydro_32N"/>
    <property type="match status" value="1"/>
</dbReference>
<evidence type="ECO:0000256" key="4">
    <source>
        <dbReference type="ARBA" id="ARBA00023295"/>
    </source>
</evidence>
<dbReference type="RefSeq" id="WP_367635810.1">
    <property type="nucleotide sequence ID" value="NZ_JBFNQN010000001.1"/>
</dbReference>
<dbReference type="InterPro" id="IPR023296">
    <property type="entry name" value="Glyco_hydro_beta-prop_sf"/>
</dbReference>
<reference evidence="6 7" key="1">
    <citation type="submission" date="2024-07" db="EMBL/GenBank/DDBJ databases">
        <authorList>
            <person name="Thanompreechachai J."/>
            <person name="Duangmal K."/>
        </authorList>
    </citation>
    <scope>NUCLEOTIDE SEQUENCE [LARGE SCALE GENOMIC DNA]</scope>
    <source>
        <strain evidence="6 7">KCTC 19886</strain>
    </source>
</reference>
<keyword evidence="7" id="KW-1185">Reference proteome</keyword>
<dbReference type="PROSITE" id="PS00609">
    <property type="entry name" value="GLYCOSYL_HYDROL_F32"/>
    <property type="match status" value="1"/>
</dbReference>
<dbReference type="InterPro" id="IPR013148">
    <property type="entry name" value="Glyco_hydro_32_N"/>
</dbReference>
<dbReference type="InterPro" id="IPR001362">
    <property type="entry name" value="Glyco_hydro_32"/>
</dbReference>
<dbReference type="SMART" id="SM00640">
    <property type="entry name" value="Glyco_32"/>
    <property type="match status" value="1"/>
</dbReference>
<gene>
    <name evidence="6" type="ORF">AB1207_00475</name>
</gene>
<dbReference type="EC" id="3.2.1.26" evidence="2"/>
<dbReference type="InterPro" id="IPR051214">
    <property type="entry name" value="GH32_Enzymes"/>
</dbReference>
<evidence type="ECO:0000256" key="2">
    <source>
        <dbReference type="ARBA" id="ARBA00012758"/>
    </source>
</evidence>
<evidence type="ECO:0000313" key="6">
    <source>
        <dbReference type="EMBL" id="MEW9263212.1"/>
    </source>
</evidence>
<dbReference type="InterPro" id="IPR018053">
    <property type="entry name" value="Glyco_hydro_32_AS"/>
</dbReference>
<keyword evidence="3 6" id="KW-0378">Hydrolase</keyword>
<dbReference type="Proteomes" id="UP001555826">
    <property type="component" value="Unassembled WGS sequence"/>
</dbReference>
<sequence length="431" mass="46196">MSTDVTLGRTSGRVGRADPAFPVLHGRPDLGWVNDPNGLAHVDGVWHVFFQHNPAAPVHGDIHWGHASSADLLTWRAEPVALRPTPGGPDAVGCWTGCVVLDGPDRVPTAVYTGVGADGPEHAVTLVATSGDGLRTWTQEPAAVAVPDPQEGVREVRDPFVFTHDGHRWAVQGAGHPQGRGRLLLWRCDDLRAWEPAGELLTSDDPVAARWAPANTWECPNLIPFGDRWLLVVSLWHWRDGSHALDGVSWLLGDLEPSGGGLRFVPTDGGELDGGATFYAPQLLATDDGRVLVWGWSREDERDPADVAAAGWSGVLTFPRQLRPTADGLAVDPAPELVGLRREEVAGATRTERSFEVAADGPVELLLDGSDGPRAVVTAGHDGPVRILVDGSLVEVFEAGRATTLRAYPTPGAQWHVRGDARCYRLGEPAR</sequence>
<dbReference type="EMBL" id="JBFNQN010000001">
    <property type="protein sequence ID" value="MEW9263212.1"/>
    <property type="molecule type" value="Genomic_DNA"/>
</dbReference>